<dbReference type="OrthoDB" id="5476657at2"/>
<feature type="signal peptide" evidence="12">
    <location>
        <begin position="1"/>
        <end position="24"/>
    </location>
</feature>
<dbReference type="Pfam" id="PF13620">
    <property type="entry name" value="CarboxypepD_reg"/>
    <property type="match status" value="1"/>
</dbReference>
<evidence type="ECO:0000256" key="6">
    <source>
        <dbReference type="ARBA" id="ARBA00023004"/>
    </source>
</evidence>
<evidence type="ECO:0000313" key="15">
    <source>
        <dbReference type="Proteomes" id="UP000016569"/>
    </source>
</evidence>
<dbReference type="PANTHER" id="PTHR40980">
    <property type="entry name" value="PLUG DOMAIN-CONTAINING PROTEIN"/>
    <property type="match status" value="1"/>
</dbReference>
<keyword evidence="4" id="KW-0410">Iron transport</keyword>
<proteinExistence type="inferred from homology"/>
<keyword evidence="4" id="KW-0406">Ion transport</keyword>
<dbReference type="AlphaFoldDB" id="A0A8E0NCT6"/>
<evidence type="ECO:0000256" key="8">
    <source>
        <dbReference type="ARBA" id="ARBA00023136"/>
    </source>
</evidence>
<dbReference type="RefSeq" id="WP_021698111.1">
    <property type="nucleotide sequence ID" value="NZ_BATC01000048.1"/>
</dbReference>
<dbReference type="NCBIfam" id="TIGR01782">
    <property type="entry name" value="TonB-Xanth-Caul"/>
    <property type="match status" value="1"/>
</dbReference>
<keyword evidence="5 10" id="KW-0812">Transmembrane</keyword>
<dbReference type="Gene3D" id="3.55.50.30">
    <property type="match status" value="1"/>
</dbReference>
<sequence>MFSRNLAALAVSASTLVLSAQAQAQALYAFDLPAQPLEASLRAVAAQTNTNVVFSGDQVSGKTAPALRGSYSAEGAYRAMLRGSGLRLGVTDGGSFVVSAPVAGQAARQGQGALVGQVSIAEGARSPDGALVRIAETGQTTSVDQYGSFRFPSLPAGDYTVEISFLGYEPLVETVTVPAGGSHQQAFTLGQAYATTVEDVVIFGSRSARANALNLQRTAENSADVISADELGNFTGTTFSEALRRAPGISFQRNSVTGDGTNVIVRGLEPDMNAIQLNGLNLPVGNGVGRSADLSNLLADSVSRITINKSLLPSHDSAGTGGLIEIETMSPLDRPRRYANFLVEGDRTPDDFGDDFLVSGTVAGTFGDNFGLSASVQYRSQSTRSIAYDAGSNGGRLNFGRYLPLDVVGNPITNLEAVDPLQTFPFVSGEDQAYPGGLVTSFFHDETETLAGTLSAEWRIASHTNLKFDYQHAETRTDFFSLSDTFSTGAEYVVLPGETNAQLVLDLSPGNEGISRSQNYSYDRDVRKITDTFSLNGRTTLGAFEFNYLAGYAHGTERHPASFGLQLRMPDTDASADLFLPEAVDPETGVIHTGFGPRSGSGIPLPLLSSQGWALVNDPSAFVIENASGQLDNSEGSNDRYTASGSARWTSGGGWLNYVELGGFYERAEFQSNLTRSQIGGNVPVSALGLEFIPSDLTRIGLSEPGFSTLSEGALRGFVDGLGALAGGPSGLTLTPIAPHPDQGNENTEETNFAAYLQGRIDIGKLEIIGGVRFNHTRLEATNLNFPVYTGPILPENGGGMGVDFIFQNEFTRLVTEEAVSEDFLPRVLFNYRASDDLIFRGGYFLSVARPAISQLSSETRIAFINFPIPGPEGVKPILQINSGNPNLQPATTDNFDLSAEYYSGIGIFKISAFYKRIDNLLQTNITNGPATLAAVTLPDHPYFNGAPYFDPNNPSSVFITGGSPVNSDEVAELWGIEFQAERRFDFLPGIWGGFGVFLNHTWTDSSRADRYNWSYGTPPDNVFTFTDLPFVQQPAHSGTAALTYNKYDIDATLAYGYQSRGLSLFQPRGLSVYTEGTETLDFRAEYYLRPSYGSFRVYVEANDLLNGTSDPNLEQTFGGEQGAPTFFTRATYLGGRSLRIGLSATF</sequence>
<keyword evidence="8 10" id="KW-0472">Membrane</keyword>
<dbReference type="InterPro" id="IPR039426">
    <property type="entry name" value="TonB-dep_rcpt-like"/>
</dbReference>
<dbReference type="InterPro" id="IPR036942">
    <property type="entry name" value="Beta-barrel_TonB_sf"/>
</dbReference>
<comment type="subcellular location">
    <subcellularLocation>
        <location evidence="1 10">Cell outer membrane</location>
        <topology evidence="1 10">Multi-pass membrane protein</topology>
    </subcellularLocation>
</comment>
<evidence type="ECO:0000256" key="7">
    <source>
        <dbReference type="ARBA" id="ARBA00023077"/>
    </source>
</evidence>
<dbReference type="GO" id="GO:0030246">
    <property type="term" value="F:carbohydrate binding"/>
    <property type="evidence" value="ECO:0007669"/>
    <property type="project" value="InterPro"/>
</dbReference>
<organism evidence="14 15">
    <name type="scientific">Brevundimonas abyssalis TAR-001</name>
    <dbReference type="NCBI Taxonomy" id="1391729"/>
    <lineage>
        <taxon>Bacteria</taxon>
        <taxon>Pseudomonadati</taxon>
        <taxon>Pseudomonadota</taxon>
        <taxon>Alphaproteobacteria</taxon>
        <taxon>Caulobacterales</taxon>
        <taxon>Caulobacteraceae</taxon>
        <taxon>Brevundimonas</taxon>
    </lineage>
</organism>
<dbReference type="Gene3D" id="2.60.40.1120">
    <property type="entry name" value="Carboxypeptidase-like, regulatory domain"/>
    <property type="match status" value="1"/>
</dbReference>
<keyword evidence="12" id="KW-0732">Signal</keyword>
<dbReference type="SMART" id="SM00965">
    <property type="entry name" value="STN"/>
    <property type="match status" value="1"/>
</dbReference>
<comment type="caution">
    <text evidence="14">The sequence shown here is derived from an EMBL/GenBank/DDBJ whole genome shotgun (WGS) entry which is preliminary data.</text>
</comment>
<dbReference type="GO" id="GO:0009279">
    <property type="term" value="C:cell outer membrane"/>
    <property type="evidence" value="ECO:0007669"/>
    <property type="project" value="UniProtKB-SubCell"/>
</dbReference>
<dbReference type="PANTHER" id="PTHR40980:SF4">
    <property type="entry name" value="TONB-DEPENDENT RECEPTOR-LIKE BETA-BARREL DOMAIN-CONTAINING PROTEIN"/>
    <property type="match status" value="1"/>
</dbReference>
<evidence type="ECO:0000256" key="11">
    <source>
        <dbReference type="RuleBase" id="RU003357"/>
    </source>
</evidence>
<reference evidence="15" key="1">
    <citation type="journal article" date="2013" name="Genome Announc.">
        <title>Draft Genome Sequence of the Dimorphic Prosthecate Bacterium Brevundimonas abyssalis TAR-001T.</title>
        <authorList>
            <person name="Tsubouchi T."/>
            <person name="Nishi S."/>
            <person name="Usui K."/>
            <person name="Shimane Y."/>
            <person name="Takaki Y."/>
            <person name="Maruyama T."/>
            <person name="Hatada Y."/>
        </authorList>
    </citation>
    <scope>NUCLEOTIDE SEQUENCE [LARGE SCALE GENOMIC DNA]</scope>
    <source>
        <strain evidence="15">TAR-001</strain>
    </source>
</reference>
<evidence type="ECO:0000256" key="1">
    <source>
        <dbReference type="ARBA" id="ARBA00004571"/>
    </source>
</evidence>
<keyword evidence="15" id="KW-1185">Reference proteome</keyword>
<evidence type="ECO:0000256" key="3">
    <source>
        <dbReference type="ARBA" id="ARBA00022452"/>
    </source>
</evidence>
<dbReference type="InterPro" id="IPR011662">
    <property type="entry name" value="Secretin/TonB_short_N"/>
</dbReference>
<dbReference type="InterPro" id="IPR013784">
    <property type="entry name" value="Carb-bd-like_fold"/>
</dbReference>
<comment type="similarity">
    <text evidence="10 11">Belongs to the TonB-dependent receptor family.</text>
</comment>
<dbReference type="InterPro" id="IPR012910">
    <property type="entry name" value="Plug_dom"/>
</dbReference>
<dbReference type="Proteomes" id="UP000016569">
    <property type="component" value="Unassembled WGS sequence"/>
</dbReference>
<evidence type="ECO:0000256" key="5">
    <source>
        <dbReference type="ARBA" id="ARBA00022692"/>
    </source>
</evidence>
<dbReference type="InterPro" id="IPR037066">
    <property type="entry name" value="Plug_dom_sf"/>
</dbReference>
<dbReference type="SUPFAM" id="SSF56935">
    <property type="entry name" value="Porins"/>
    <property type="match status" value="1"/>
</dbReference>
<dbReference type="Pfam" id="PF07715">
    <property type="entry name" value="Plug"/>
    <property type="match status" value="1"/>
</dbReference>
<dbReference type="InterPro" id="IPR010104">
    <property type="entry name" value="TonB_rcpt_bac"/>
</dbReference>
<keyword evidence="6" id="KW-0408">Iron</keyword>
<protein>
    <submittedName>
        <fullName evidence="14">TonB-dependent receptor</fullName>
    </submittedName>
</protein>
<evidence type="ECO:0000256" key="4">
    <source>
        <dbReference type="ARBA" id="ARBA00022496"/>
    </source>
</evidence>
<evidence type="ECO:0000259" key="13">
    <source>
        <dbReference type="SMART" id="SM00965"/>
    </source>
</evidence>
<evidence type="ECO:0000256" key="12">
    <source>
        <dbReference type="SAM" id="SignalP"/>
    </source>
</evidence>
<evidence type="ECO:0000256" key="2">
    <source>
        <dbReference type="ARBA" id="ARBA00022448"/>
    </source>
</evidence>
<dbReference type="Pfam" id="PF00593">
    <property type="entry name" value="TonB_dep_Rec_b-barrel"/>
    <property type="match status" value="1"/>
</dbReference>
<feature type="domain" description="Secretin/TonB short N-terminal" evidence="13">
    <location>
        <begin position="50"/>
        <end position="101"/>
    </location>
</feature>
<keyword evidence="2 10" id="KW-0813">Transport</keyword>
<dbReference type="GO" id="GO:0006826">
    <property type="term" value="P:iron ion transport"/>
    <property type="evidence" value="ECO:0007669"/>
    <property type="project" value="UniProtKB-KW"/>
</dbReference>
<feature type="chain" id="PRO_5034236887" evidence="12">
    <location>
        <begin position="25"/>
        <end position="1147"/>
    </location>
</feature>
<keyword evidence="7 11" id="KW-0798">TonB box</keyword>
<name>A0A8E0NCT6_9CAUL</name>
<dbReference type="SUPFAM" id="SSF49452">
    <property type="entry name" value="Starch-binding domain-like"/>
    <property type="match status" value="1"/>
</dbReference>
<accession>A0A8E0NCT6</accession>
<gene>
    <name evidence="14" type="ORF">MBEBAB_2267</name>
</gene>
<dbReference type="Gene3D" id="2.170.130.10">
    <property type="entry name" value="TonB-dependent receptor, plug domain"/>
    <property type="match status" value="1"/>
</dbReference>
<keyword evidence="3 10" id="KW-1134">Transmembrane beta strand</keyword>
<keyword evidence="14" id="KW-0675">Receptor</keyword>
<evidence type="ECO:0000256" key="10">
    <source>
        <dbReference type="PROSITE-ProRule" id="PRU01360"/>
    </source>
</evidence>
<keyword evidence="9 10" id="KW-0998">Cell outer membrane</keyword>
<evidence type="ECO:0000256" key="9">
    <source>
        <dbReference type="ARBA" id="ARBA00023237"/>
    </source>
</evidence>
<dbReference type="EMBL" id="BATC01000048">
    <property type="protein sequence ID" value="GAD60017.1"/>
    <property type="molecule type" value="Genomic_DNA"/>
</dbReference>
<evidence type="ECO:0000313" key="14">
    <source>
        <dbReference type="EMBL" id="GAD60017.1"/>
    </source>
</evidence>
<dbReference type="Gene3D" id="2.40.170.20">
    <property type="entry name" value="TonB-dependent receptor, beta-barrel domain"/>
    <property type="match status" value="1"/>
</dbReference>
<dbReference type="InterPro" id="IPR000531">
    <property type="entry name" value="Beta-barrel_TonB"/>
</dbReference>
<dbReference type="PROSITE" id="PS52016">
    <property type="entry name" value="TONB_DEPENDENT_REC_3"/>
    <property type="match status" value="1"/>
</dbReference>